<dbReference type="InterPro" id="IPR036071">
    <property type="entry name" value="AMMECR1_dom_sf"/>
</dbReference>
<proteinExistence type="predicted"/>
<name>A0A9W5WV70_BABOV</name>
<organism evidence="2 3">
    <name type="scientific">Babesia ovis</name>
    <dbReference type="NCBI Taxonomy" id="5869"/>
    <lineage>
        <taxon>Eukaryota</taxon>
        <taxon>Sar</taxon>
        <taxon>Alveolata</taxon>
        <taxon>Apicomplexa</taxon>
        <taxon>Aconoidasida</taxon>
        <taxon>Piroplasmida</taxon>
        <taxon>Babesiidae</taxon>
        <taxon>Babesia</taxon>
    </lineage>
</organism>
<dbReference type="InterPro" id="IPR023473">
    <property type="entry name" value="AMMECR1"/>
</dbReference>
<gene>
    <name evidence="2" type="ORF">BaOVIS_020450</name>
</gene>
<dbReference type="Gene3D" id="3.30.700.20">
    <property type="entry name" value="Hypothetical protein ph0010, domain 1"/>
    <property type="match status" value="1"/>
</dbReference>
<dbReference type="InterPro" id="IPR002733">
    <property type="entry name" value="AMMECR1_domain"/>
</dbReference>
<dbReference type="Pfam" id="PF01871">
    <property type="entry name" value="AMMECR1"/>
    <property type="match status" value="1"/>
</dbReference>
<keyword evidence="3" id="KW-1185">Reference proteome</keyword>
<protein>
    <submittedName>
        <fullName evidence="2">DUF51 family protein, putative</fullName>
    </submittedName>
</protein>
<dbReference type="Proteomes" id="UP001057455">
    <property type="component" value="Unassembled WGS sequence"/>
</dbReference>
<evidence type="ECO:0000259" key="1">
    <source>
        <dbReference type="PROSITE" id="PS51112"/>
    </source>
</evidence>
<comment type="caution">
    <text evidence="2">The sequence shown here is derived from an EMBL/GenBank/DDBJ whole genome shotgun (WGS) entry which is preliminary data.</text>
</comment>
<dbReference type="EMBL" id="BLIY01000017">
    <property type="protein sequence ID" value="GFE54641.1"/>
    <property type="molecule type" value="Genomic_DNA"/>
</dbReference>
<reference evidence="2" key="1">
    <citation type="submission" date="2019-12" db="EMBL/GenBank/DDBJ databases">
        <title>Genome sequence of Babesia ovis.</title>
        <authorList>
            <person name="Yamagishi J."/>
            <person name="Sevinc F."/>
            <person name="Xuan X."/>
        </authorList>
    </citation>
    <scope>NUCLEOTIDE SEQUENCE</scope>
    <source>
        <strain evidence="2">Selcuk</strain>
    </source>
</reference>
<sequence length="299" mass="32695">MESNIDDVIAALDDSLCATCFGAIESTLNVGHLTASLTALQGTKHQTTKLLKSLMDRQVSCPLFVTWMKLDPNGEEELRGCIGTLSPVPISQLGTDKAFVIWISTGYYAKSSAFDDIRFEPISAGELPLLVCKVSLLHSYENAKDPLDWEIGKHGIIVEFVKDRKYSATYLPEVALEHNMTKETAIKELVKKAGYRRPINSDLWASIKAAVDVRASKILLLLRLGALTKIELDSDSSKSSSWSIPMTISCLLSLVSVVDTVHGDRTDGRSLSILVPLLSFLKLLDLNISISEVSLLSAV</sequence>
<dbReference type="InterPro" id="IPR027485">
    <property type="entry name" value="AMMECR1_N"/>
</dbReference>
<dbReference type="PROSITE" id="PS51112">
    <property type="entry name" value="AMMECR1"/>
    <property type="match status" value="1"/>
</dbReference>
<dbReference type="AlphaFoldDB" id="A0A9W5WV70"/>
<dbReference type="OrthoDB" id="24630at2759"/>
<feature type="domain" description="AMMECR1" evidence="1">
    <location>
        <begin position="5"/>
        <end position="229"/>
    </location>
</feature>
<dbReference type="PANTHER" id="PTHR13016">
    <property type="entry name" value="AMMECR1 HOMOLOG"/>
    <property type="match status" value="1"/>
</dbReference>
<evidence type="ECO:0000313" key="3">
    <source>
        <dbReference type="Proteomes" id="UP001057455"/>
    </source>
</evidence>
<evidence type="ECO:0000313" key="2">
    <source>
        <dbReference type="EMBL" id="GFE54641.1"/>
    </source>
</evidence>
<dbReference type="SUPFAM" id="SSF143447">
    <property type="entry name" value="AMMECR1-like"/>
    <property type="match status" value="1"/>
</dbReference>
<accession>A0A9W5WV70</accession>
<dbReference type="PANTHER" id="PTHR13016:SF0">
    <property type="entry name" value="AMME SYNDROME CANDIDATE GENE 1 PROTEIN"/>
    <property type="match status" value="1"/>
</dbReference>